<dbReference type="Pfam" id="PF01547">
    <property type="entry name" value="SBP_bac_1"/>
    <property type="match status" value="1"/>
</dbReference>
<feature type="signal peptide" evidence="2">
    <location>
        <begin position="1"/>
        <end position="18"/>
    </location>
</feature>
<evidence type="ECO:0000313" key="3">
    <source>
        <dbReference type="EMBL" id="PIE32381.1"/>
    </source>
</evidence>
<proteinExistence type="predicted"/>
<dbReference type="PROSITE" id="PS51257">
    <property type="entry name" value="PROKAR_LIPOPROTEIN"/>
    <property type="match status" value="1"/>
</dbReference>
<dbReference type="EMBL" id="PDSL01000050">
    <property type="protein sequence ID" value="PIE32381.1"/>
    <property type="molecule type" value="Genomic_DNA"/>
</dbReference>
<evidence type="ECO:0000256" key="1">
    <source>
        <dbReference type="SAM" id="MobiDB-lite"/>
    </source>
</evidence>
<keyword evidence="2" id="KW-0732">Signal</keyword>
<accession>A0A2G6K9N6</accession>
<dbReference type="PANTHER" id="PTHR43649:SF30">
    <property type="entry name" value="ABC TRANSPORTER SUBSTRATE-BINDING PROTEIN"/>
    <property type="match status" value="1"/>
</dbReference>
<comment type="caution">
    <text evidence="3">The sequence shown here is derived from an EMBL/GenBank/DDBJ whole genome shotgun (WGS) entry which is preliminary data.</text>
</comment>
<reference evidence="3 4" key="1">
    <citation type="submission" date="2017-10" db="EMBL/GenBank/DDBJ databases">
        <title>Novel microbial diversity and functional potential in the marine mammal oral microbiome.</title>
        <authorList>
            <person name="Dudek N.K."/>
            <person name="Sun C.L."/>
            <person name="Burstein D."/>
            <person name="Kantor R.S."/>
            <person name="Aliaga Goltsman D.S."/>
            <person name="Bik E.M."/>
            <person name="Thomas B.C."/>
            <person name="Banfield J.F."/>
            <person name="Relman D.A."/>
        </authorList>
    </citation>
    <scope>NUCLEOTIDE SEQUENCE [LARGE SCALE GENOMIC DNA]</scope>
    <source>
        <strain evidence="3">DOLJORAL78_61_10</strain>
    </source>
</reference>
<feature type="region of interest" description="Disordered" evidence="1">
    <location>
        <begin position="22"/>
        <end position="65"/>
    </location>
</feature>
<dbReference type="PANTHER" id="PTHR43649">
    <property type="entry name" value="ARABINOSE-BINDING PROTEIN-RELATED"/>
    <property type="match status" value="1"/>
</dbReference>
<name>A0A2G6K9N6_9ACTN</name>
<sequence length="443" mass="46493">MRASKFGAIVAGLSLVLAACGSGTSESSESAPDEKPATEESSSGASEAAEDESSEPAGDESSAEPVEISLLVPTYSDNTKSIWEGLIADFQEANPNITVKLEIQSWDNINDVIRTKIQGNDAPDILNVDAFASFAADGLLYPVEEIVSPETIADIQDSFADNASVDGVMYGLPLIASARTVFYNTDLFEQAGVTAPPKTWDELLEAAKAISALGGDIYGYGMPLGNEEAQAETSVWVFGAGGVWTDGTKVTVDTPEALEAAQFMARMVGEGATQPDAGATDRTPLMNVFIQGKIGMMVGLPPVIGQIAERNPDLNYGMAPIATKDGSAVTLGVADHLMAFNNGTDKGEAIGAFLDFFYTTENYLKFADGEGFLPTTKSGAEATANAEKFAAFLEVLPGARFYPSTNAQWPIAQAGLQNQIGRIAQGDDPAAVLAEIQERVDAG</sequence>
<gene>
    <name evidence="3" type="ORF">CSA55_03475</name>
</gene>
<dbReference type="AlphaFoldDB" id="A0A2G6K9N6"/>
<dbReference type="Proteomes" id="UP000230914">
    <property type="component" value="Unassembled WGS sequence"/>
</dbReference>
<dbReference type="InterPro" id="IPR006059">
    <property type="entry name" value="SBP"/>
</dbReference>
<dbReference type="InterPro" id="IPR050490">
    <property type="entry name" value="Bact_solute-bd_prot1"/>
</dbReference>
<evidence type="ECO:0000313" key="4">
    <source>
        <dbReference type="Proteomes" id="UP000230914"/>
    </source>
</evidence>
<feature type="chain" id="PRO_5038469487" evidence="2">
    <location>
        <begin position="19"/>
        <end position="443"/>
    </location>
</feature>
<organism evidence="3 4">
    <name type="scientific">Ilumatobacter coccineus</name>
    <dbReference type="NCBI Taxonomy" id="467094"/>
    <lineage>
        <taxon>Bacteria</taxon>
        <taxon>Bacillati</taxon>
        <taxon>Actinomycetota</taxon>
        <taxon>Acidimicrobiia</taxon>
        <taxon>Acidimicrobiales</taxon>
        <taxon>Ilumatobacteraceae</taxon>
        <taxon>Ilumatobacter</taxon>
    </lineage>
</organism>
<protein>
    <submittedName>
        <fullName evidence="3">Sugar ABC transporter substrate-binding protein</fullName>
    </submittedName>
</protein>
<dbReference type="Gene3D" id="3.40.190.10">
    <property type="entry name" value="Periplasmic binding protein-like II"/>
    <property type="match status" value="2"/>
</dbReference>
<feature type="compositionally biased region" description="Acidic residues" evidence="1">
    <location>
        <begin position="48"/>
        <end position="62"/>
    </location>
</feature>
<dbReference type="SUPFAM" id="SSF53850">
    <property type="entry name" value="Periplasmic binding protein-like II"/>
    <property type="match status" value="1"/>
</dbReference>
<evidence type="ECO:0000256" key="2">
    <source>
        <dbReference type="SAM" id="SignalP"/>
    </source>
</evidence>